<dbReference type="GO" id="GO:0030527">
    <property type="term" value="F:structural constituent of chromatin"/>
    <property type="evidence" value="ECO:0007669"/>
    <property type="project" value="InterPro"/>
</dbReference>
<feature type="domain" description="Core Histone H2A/H2B/H3" evidence="2">
    <location>
        <begin position="20"/>
        <end position="59"/>
    </location>
</feature>
<reference evidence="3 4" key="1">
    <citation type="submission" date="2019-09" db="EMBL/GenBank/DDBJ databases">
        <title>Bird 10,000 Genomes (B10K) Project - Family phase.</title>
        <authorList>
            <person name="Zhang G."/>
        </authorList>
    </citation>
    <scope>NUCLEOTIDE SEQUENCE [LARGE SCALE GENOMIC DNA]</scope>
    <source>
        <strain evidence="3">B10K-DU-002-83</strain>
    </source>
</reference>
<dbReference type="GO" id="GO:0000786">
    <property type="term" value="C:nucleosome"/>
    <property type="evidence" value="ECO:0007669"/>
    <property type="project" value="InterPro"/>
</dbReference>
<dbReference type="SMART" id="SM00428">
    <property type="entry name" value="H3"/>
    <property type="match status" value="1"/>
</dbReference>
<dbReference type="Pfam" id="PF00125">
    <property type="entry name" value="Histone"/>
    <property type="match status" value="1"/>
</dbReference>
<dbReference type="InterPro" id="IPR007125">
    <property type="entry name" value="H2A/H2B/H3"/>
</dbReference>
<comment type="caution">
    <text evidence="3">The sequence shown here is derived from an EMBL/GenBank/DDBJ whole genome shotgun (WGS) entry which is preliminary data.</text>
</comment>
<evidence type="ECO:0000313" key="4">
    <source>
        <dbReference type="Proteomes" id="UP000574191"/>
    </source>
</evidence>
<dbReference type="OrthoDB" id="842664at2759"/>
<evidence type="ECO:0000259" key="2">
    <source>
        <dbReference type="Pfam" id="PF00125"/>
    </source>
</evidence>
<dbReference type="InterPro" id="IPR000164">
    <property type="entry name" value="Histone_H3/CENP-A"/>
</dbReference>
<dbReference type="Proteomes" id="UP000574191">
    <property type="component" value="Unassembled WGS sequence"/>
</dbReference>
<sequence length="65" mass="7280">LQEIHRYQSSTHLLLHPCSFTQLAAEAFIMQLLEDANLCSLHACQVTLFPKDLQLAWCLQGPEGG</sequence>
<protein>
    <submittedName>
        <fullName evidence="3">CENPA protein</fullName>
    </submittedName>
</protein>
<dbReference type="InterPro" id="IPR009072">
    <property type="entry name" value="Histone-fold"/>
</dbReference>
<feature type="non-terminal residue" evidence="3">
    <location>
        <position position="65"/>
    </location>
</feature>
<dbReference type="PANTHER" id="PTHR45810">
    <property type="entry name" value="HISTONE H3.2"/>
    <property type="match status" value="1"/>
</dbReference>
<proteinExistence type="inferred from homology"/>
<dbReference type="Gene3D" id="1.10.20.10">
    <property type="entry name" value="Histone, subunit A"/>
    <property type="match status" value="1"/>
</dbReference>
<dbReference type="GO" id="GO:0046982">
    <property type="term" value="F:protein heterodimerization activity"/>
    <property type="evidence" value="ECO:0007669"/>
    <property type="project" value="InterPro"/>
</dbReference>
<name>A0A7L2PT73_9PASS</name>
<dbReference type="SUPFAM" id="SSF47113">
    <property type="entry name" value="Histone-fold"/>
    <property type="match status" value="1"/>
</dbReference>
<dbReference type="PANTHER" id="PTHR45810:SF1">
    <property type="entry name" value="HISTONE H3-LIKE CENTROMERIC PROTEIN A"/>
    <property type="match status" value="1"/>
</dbReference>
<accession>A0A7L2PT73</accession>
<keyword evidence="4" id="KW-1185">Reference proteome</keyword>
<comment type="similarity">
    <text evidence="1">Belongs to the histone H3 family.</text>
</comment>
<evidence type="ECO:0000256" key="1">
    <source>
        <dbReference type="ARBA" id="ARBA00010343"/>
    </source>
</evidence>
<dbReference type="PRINTS" id="PR00622">
    <property type="entry name" value="HISTONEH3"/>
</dbReference>
<dbReference type="AlphaFoldDB" id="A0A7L2PT73"/>
<evidence type="ECO:0000313" key="3">
    <source>
        <dbReference type="EMBL" id="NXR87861.1"/>
    </source>
</evidence>
<organism evidence="3 4">
    <name type="scientific">Hypocryptadius cinnamomeus</name>
    <dbReference type="NCBI Taxonomy" id="589841"/>
    <lineage>
        <taxon>Eukaryota</taxon>
        <taxon>Metazoa</taxon>
        <taxon>Chordata</taxon>
        <taxon>Craniata</taxon>
        <taxon>Vertebrata</taxon>
        <taxon>Euteleostomi</taxon>
        <taxon>Archelosauria</taxon>
        <taxon>Archosauria</taxon>
        <taxon>Dinosauria</taxon>
        <taxon>Saurischia</taxon>
        <taxon>Theropoda</taxon>
        <taxon>Coelurosauria</taxon>
        <taxon>Aves</taxon>
        <taxon>Neognathae</taxon>
        <taxon>Neoaves</taxon>
        <taxon>Telluraves</taxon>
        <taxon>Australaves</taxon>
        <taxon>Passeriformes</taxon>
        <taxon>Sylvioidea</taxon>
        <taxon>Zosteropidae</taxon>
        <taxon>Hypocryptadius</taxon>
    </lineage>
</organism>
<dbReference type="EMBL" id="VYZP01021231">
    <property type="protein sequence ID" value="NXR87861.1"/>
    <property type="molecule type" value="Genomic_DNA"/>
</dbReference>
<dbReference type="GO" id="GO:0003677">
    <property type="term" value="F:DNA binding"/>
    <property type="evidence" value="ECO:0007669"/>
    <property type="project" value="InterPro"/>
</dbReference>
<feature type="non-terminal residue" evidence="3">
    <location>
        <position position="1"/>
    </location>
</feature>
<gene>
    <name evidence="3" type="primary">Cenpa</name>
    <name evidence="3" type="ORF">HYPCIN_R07586</name>
</gene>